<dbReference type="GO" id="GO:0016874">
    <property type="term" value="F:ligase activity"/>
    <property type="evidence" value="ECO:0007669"/>
    <property type="project" value="UniProtKB-KW"/>
</dbReference>
<dbReference type="EMBL" id="JBHILM010000022">
    <property type="protein sequence ID" value="MFB5682998.1"/>
    <property type="molecule type" value="Genomic_DNA"/>
</dbReference>
<dbReference type="Pfam" id="PF21948">
    <property type="entry name" value="LplA-B_cat"/>
    <property type="match status" value="1"/>
</dbReference>
<accession>A0ABV5BBB3</accession>
<dbReference type="PANTHER" id="PTHR43679">
    <property type="entry name" value="OCTANOYLTRANSFERASE LIPM-RELATED"/>
    <property type="match status" value="1"/>
</dbReference>
<dbReference type="PROSITE" id="PS51733">
    <property type="entry name" value="BPL_LPL_CATALYTIC"/>
    <property type="match status" value="1"/>
</dbReference>
<name>A0ABV5BBB3_9BACL</name>
<evidence type="ECO:0000259" key="1">
    <source>
        <dbReference type="PROSITE" id="PS51733"/>
    </source>
</evidence>
<reference evidence="2 3" key="1">
    <citation type="submission" date="2024-09" db="EMBL/GenBank/DDBJ databases">
        <authorList>
            <person name="Ruan L."/>
        </authorList>
    </citation>
    <scope>NUCLEOTIDE SEQUENCE [LARGE SCALE GENOMIC DNA]</scope>
    <source>
        <strain evidence="2 3">D33</strain>
    </source>
</reference>
<proteinExistence type="predicted"/>
<dbReference type="PANTHER" id="PTHR43679:SF2">
    <property type="entry name" value="OCTANOYL-[GCVH]:PROTEIN N-OCTANOYLTRANSFERASE"/>
    <property type="match status" value="1"/>
</dbReference>
<dbReference type="RefSeq" id="WP_375526741.1">
    <property type="nucleotide sequence ID" value="NZ_JBHILM010000022.1"/>
</dbReference>
<dbReference type="Proteomes" id="UP001580407">
    <property type="component" value="Unassembled WGS sequence"/>
</dbReference>
<protein>
    <submittedName>
        <fullName evidence="2">Biotin/lipoate A/B protein ligase family protein</fullName>
    </submittedName>
</protein>
<evidence type="ECO:0000313" key="3">
    <source>
        <dbReference type="Proteomes" id="UP001580407"/>
    </source>
</evidence>
<dbReference type="InterPro" id="IPR050664">
    <property type="entry name" value="Octanoyltrans_LipM/LipL"/>
</dbReference>
<dbReference type="InterPro" id="IPR045864">
    <property type="entry name" value="aa-tRNA-synth_II/BPL/LPL"/>
</dbReference>
<comment type="caution">
    <text evidence="2">The sequence shown here is derived from an EMBL/GenBank/DDBJ whole genome shotgun (WGS) entry which is preliminary data.</text>
</comment>
<keyword evidence="3" id="KW-1185">Reference proteome</keyword>
<evidence type="ECO:0000313" key="2">
    <source>
        <dbReference type="EMBL" id="MFB5682998.1"/>
    </source>
</evidence>
<dbReference type="SUPFAM" id="SSF55681">
    <property type="entry name" value="Class II aaRS and biotin synthetases"/>
    <property type="match status" value="1"/>
</dbReference>
<organism evidence="2 3">
    <name type="scientific">Paenibacillus terreus</name>
    <dbReference type="NCBI Taxonomy" id="1387834"/>
    <lineage>
        <taxon>Bacteria</taxon>
        <taxon>Bacillati</taxon>
        <taxon>Bacillota</taxon>
        <taxon>Bacilli</taxon>
        <taxon>Bacillales</taxon>
        <taxon>Paenibacillaceae</taxon>
        <taxon>Paenibacillus</taxon>
    </lineage>
</organism>
<feature type="domain" description="BPL/LPL catalytic" evidence="1">
    <location>
        <begin position="47"/>
        <end position="230"/>
    </location>
</feature>
<dbReference type="InterPro" id="IPR004143">
    <property type="entry name" value="BPL_LPL_catalytic"/>
</dbReference>
<keyword evidence="2" id="KW-0436">Ligase</keyword>
<sequence>MAEQTTDRKPGDGLTGLHIVDRGVWDLQGDIWRPFAWEELACRQVGRGAAPVLHMWRCSKALVIGHRDRRLSAAEEAMAELRGEGIPVCVRPSGGAAVLLDEGVLNLSLILPNPQHSINIHDDFRLMAELINDALAPWSTAAAAGEIAGSFCPGDYDIAIGGRKFCGIAQRRQAKAYIITAFIIVEGSGEARADEVRRYYSMAVQGTDTGYPEVRQGTMGSLQELAGVPSVEAYADSLHGMLKRRNLLLDSAAPHVVSPAELEREAEGLRLRYDREIRS</sequence>
<gene>
    <name evidence="2" type="ORF">ACE3NQ_18945</name>
</gene>
<dbReference type="Gene3D" id="3.30.930.10">
    <property type="entry name" value="Bira Bifunctional Protein, Domain 2"/>
    <property type="match status" value="1"/>
</dbReference>